<dbReference type="Pfam" id="PF02021">
    <property type="entry name" value="UPF0102"/>
    <property type="match status" value="1"/>
</dbReference>
<dbReference type="PANTHER" id="PTHR34039">
    <property type="entry name" value="UPF0102 PROTEIN YRAN"/>
    <property type="match status" value="1"/>
</dbReference>
<dbReference type="Proteomes" id="UP001157133">
    <property type="component" value="Unassembled WGS sequence"/>
</dbReference>
<sequence length="123" mass="13964">MIDESGSTRDVGQAMELIAQQHLQTHGLTLVKRNYTCKFGEVDLIVKEQDTFVFVEVKYRQSTQFGGAIHAVSPSKQQKIIKTAQFYLQQSNLNEYNTCCRFDVVAIEGSATRPDITWLKNAF</sequence>
<evidence type="ECO:0000256" key="2">
    <source>
        <dbReference type="HAMAP-Rule" id="MF_00048"/>
    </source>
</evidence>
<name>A0ABQ6H955_9GAMM</name>
<organism evidence="3 4">
    <name type="scientific">Thalassotalea eurytherma</name>
    <dbReference type="NCBI Taxonomy" id="1144278"/>
    <lineage>
        <taxon>Bacteria</taxon>
        <taxon>Pseudomonadati</taxon>
        <taxon>Pseudomonadota</taxon>
        <taxon>Gammaproteobacteria</taxon>
        <taxon>Alteromonadales</taxon>
        <taxon>Colwelliaceae</taxon>
        <taxon>Thalassotalea</taxon>
    </lineage>
</organism>
<comment type="caution">
    <text evidence="3">The sequence shown here is derived from an EMBL/GenBank/DDBJ whole genome shotgun (WGS) entry which is preliminary data.</text>
</comment>
<dbReference type="CDD" id="cd20736">
    <property type="entry name" value="PoNe_Nuclease"/>
    <property type="match status" value="1"/>
</dbReference>
<evidence type="ECO:0000256" key="1">
    <source>
        <dbReference type="ARBA" id="ARBA00006738"/>
    </source>
</evidence>
<dbReference type="Gene3D" id="3.40.1350.10">
    <property type="match status" value="1"/>
</dbReference>
<dbReference type="NCBIfam" id="NF009150">
    <property type="entry name" value="PRK12497.1-3"/>
    <property type="match status" value="1"/>
</dbReference>
<dbReference type="HAMAP" id="MF_00048">
    <property type="entry name" value="UPF0102"/>
    <property type="match status" value="1"/>
</dbReference>
<gene>
    <name evidence="3" type="ORF">theurythT_28690</name>
</gene>
<dbReference type="PANTHER" id="PTHR34039:SF1">
    <property type="entry name" value="UPF0102 PROTEIN YRAN"/>
    <property type="match status" value="1"/>
</dbReference>
<reference evidence="3 4" key="1">
    <citation type="submission" date="2023-03" db="EMBL/GenBank/DDBJ databases">
        <title>Draft genome sequence of Thalassotalea eurytherma JCM 18482T.</title>
        <authorList>
            <person name="Sawabe T."/>
        </authorList>
    </citation>
    <scope>NUCLEOTIDE SEQUENCE [LARGE SCALE GENOMIC DNA]</scope>
    <source>
        <strain evidence="3 4">JCM 18482</strain>
    </source>
</reference>
<comment type="similarity">
    <text evidence="1 2">Belongs to the UPF0102 family.</text>
</comment>
<dbReference type="NCBIfam" id="TIGR00252">
    <property type="entry name" value="YraN family protein"/>
    <property type="match status" value="1"/>
</dbReference>
<dbReference type="InterPro" id="IPR011335">
    <property type="entry name" value="Restrct_endonuc-II-like"/>
</dbReference>
<evidence type="ECO:0000313" key="3">
    <source>
        <dbReference type="EMBL" id="GLX83416.1"/>
    </source>
</evidence>
<dbReference type="SUPFAM" id="SSF52980">
    <property type="entry name" value="Restriction endonuclease-like"/>
    <property type="match status" value="1"/>
</dbReference>
<protein>
    <recommendedName>
        <fullName evidence="2">UPF0102 protein theurythT_28690</fullName>
    </recommendedName>
</protein>
<dbReference type="EMBL" id="BSSU01000015">
    <property type="protein sequence ID" value="GLX83416.1"/>
    <property type="molecule type" value="Genomic_DNA"/>
</dbReference>
<dbReference type="InterPro" id="IPR011856">
    <property type="entry name" value="tRNA_endonuc-like_dom_sf"/>
</dbReference>
<keyword evidence="4" id="KW-1185">Reference proteome</keyword>
<proteinExistence type="inferred from homology"/>
<accession>A0ABQ6H955</accession>
<dbReference type="InterPro" id="IPR003509">
    <property type="entry name" value="UPF0102_YraN-like"/>
</dbReference>
<evidence type="ECO:0000313" key="4">
    <source>
        <dbReference type="Proteomes" id="UP001157133"/>
    </source>
</evidence>